<organism evidence="7 8">
    <name type="scientific">Kerstersia gyiorum</name>
    <dbReference type="NCBI Taxonomy" id="206506"/>
    <lineage>
        <taxon>Bacteria</taxon>
        <taxon>Pseudomonadati</taxon>
        <taxon>Pseudomonadota</taxon>
        <taxon>Betaproteobacteria</taxon>
        <taxon>Burkholderiales</taxon>
        <taxon>Alcaligenaceae</taxon>
        <taxon>Kerstersia</taxon>
    </lineage>
</organism>
<dbReference type="FunFam" id="1.10.10.60:FF:000132">
    <property type="entry name" value="AraC family transcriptional regulator"/>
    <property type="match status" value="1"/>
</dbReference>
<dbReference type="PROSITE" id="PS00041">
    <property type="entry name" value="HTH_ARAC_FAMILY_1"/>
    <property type="match status" value="1"/>
</dbReference>
<dbReference type="Gene3D" id="2.60.120.10">
    <property type="entry name" value="Jelly Rolls"/>
    <property type="match status" value="1"/>
</dbReference>
<sequence>MLIIRQSLANPDQARTPIAGQVERWQPGRLAPHSHLRHQVIYATRGVVHVATPAGQWILPPSRAIWIGGGIPHGLEVKRPAETRVLYIDPDAYDIPGGSACRVLDVPPLVRELILACAEYPADYTADSPQGRMAHVLIDQLQALEQAPADIPMPTDPRALRIVAILQQDPANREPLASLCRHAGASARTLERLFSLETRMSFGAWRYRLRLLTAMEQLAYGASVTQAALEVGYESPSSFIAAFRSMFGKTPARYFGHG</sequence>
<dbReference type="EMBL" id="SGWZ01000004">
    <property type="protein sequence ID" value="RZS67296.1"/>
    <property type="molecule type" value="Genomic_DNA"/>
</dbReference>
<protein>
    <submittedName>
        <fullName evidence="7">AraC family transcriptional regulator</fullName>
    </submittedName>
</protein>
<dbReference type="InterPro" id="IPR020449">
    <property type="entry name" value="Tscrpt_reg_AraC-type_HTH"/>
</dbReference>
<evidence type="ECO:0000256" key="5">
    <source>
        <dbReference type="ARBA" id="ARBA00023163"/>
    </source>
</evidence>
<dbReference type="SUPFAM" id="SSF51182">
    <property type="entry name" value="RmlC-like cupins"/>
    <property type="match status" value="1"/>
</dbReference>
<keyword evidence="2" id="KW-0805">Transcription regulation</keyword>
<dbReference type="SMART" id="SM00342">
    <property type="entry name" value="HTH_ARAC"/>
    <property type="match status" value="1"/>
</dbReference>
<evidence type="ECO:0000256" key="4">
    <source>
        <dbReference type="ARBA" id="ARBA00023159"/>
    </source>
</evidence>
<evidence type="ECO:0000313" key="8">
    <source>
        <dbReference type="Proteomes" id="UP000292039"/>
    </source>
</evidence>
<dbReference type="CDD" id="cd06124">
    <property type="entry name" value="cupin_NimR-like_N"/>
    <property type="match status" value="1"/>
</dbReference>
<keyword evidence="3" id="KW-0238">DNA-binding</keyword>
<accession>A0A4Q7MGH3</accession>
<dbReference type="InterPro" id="IPR011051">
    <property type="entry name" value="RmlC_Cupin_sf"/>
</dbReference>
<dbReference type="InterPro" id="IPR003313">
    <property type="entry name" value="AraC-bd"/>
</dbReference>
<dbReference type="RefSeq" id="WP_130487390.1">
    <property type="nucleotide sequence ID" value="NZ_CBCSEB010000008.1"/>
</dbReference>
<dbReference type="InterPro" id="IPR009057">
    <property type="entry name" value="Homeodomain-like_sf"/>
</dbReference>
<dbReference type="Pfam" id="PF12833">
    <property type="entry name" value="HTH_18"/>
    <property type="match status" value="1"/>
</dbReference>
<evidence type="ECO:0000259" key="6">
    <source>
        <dbReference type="PROSITE" id="PS01124"/>
    </source>
</evidence>
<reference evidence="7 8" key="1">
    <citation type="submission" date="2019-02" db="EMBL/GenBank/DDBJ databases">
        <title>Genomic Encyclopedia of Type Strains, Phase IV (KMG-IV): sequencing the most valuable type-strain genomes for metagenomic binning, comparative biology and taxonomic classification.</title>
        <authorList>
            <person name="Goeker M."/>
        </authorList>
    </citation>
    <scope>NUCLEOTIDE SEQUENCE [LARGE SCALE GENOMIC DNA]</scope>
    <source>
        <strain evidence="7 8">DSM 16618</strain>
    </source>
</reference>
<dbReference type="PANTHER" id="PTHR11019:SF199">
    <property type="entry name" value="HTH-TYPE TRANSCRIPTIONAL REGULATOR NIMR"/>
    <property type="match status" value="1"/>
</dbReference>
<comment type="caution">
    <text evidence="7">The sequence shown here is derived from an EMBL/GenBank/DDBJ whole genome shotgun (WGS) entry which is preliminary data.</text>
</comment>
<gene>
    <name evidence="7" type="ORF">EV679_2509</name>
</gene>
<dbReference type="PANTHER" id="PTHR11019">
    <property type="entry name" value="HTH-TYPE TRANSCRIPTIONAL REGULATOR NIMR"/>
    <property type="match status" value="1"/>
</dbReference>
<dbReference type="PROSITE" id="PS01124">
    <property type="entry name" value="HTH_ARAC_FAMILY_2"/>
    <property type="match status" value="1"/>
</dbReference>
<dbReference type="InterPro" id="IPR014710">
    <property type="entry name" value="RmlC-like_jellyroll"/>
</dbReference>
<dbReference type="PRINTS" id="PR00032">
    <property type="entry name" value="HTHARAC"/>
</dbReference>
<keyword evidence="4" id="KW-0010">Activator</keyword>
<keyword evidence="5" id="KW-0804">Transcription</keyword>
<dbReference type="Gene3D" id="1.10.10.60">
    <property type="entry name" value="Homeodomain-like"/>
    <property type="match status" value="1"/>
</dbReference>
<dbReference type="GO" id="GO:0003700">
    <property type="term" value="F:DNA-binding transcription factor activity"/>
    <property type="evidence" value="ECO:0007669"/>
    <property type="project" value="InterPro"/>
</dbReference>
<keyword evidence="1" id="KW-0678">Repressor</keyword>
<evidence type="ECO:0000313" key="7">
    <source>
        <dbReference type="EMBL" id="RZS67296.1"/>
    </source>
</evidence>
<dbReference type="GeneID" id="99726921"/>
<evidence type="ECO:0000256" key="1">
    <source>
        <dbReference type="ARBA" id="ARBA00022491"/>
    </source>
</evidence>
<evidence type="ECO:0000256" key="3">
    <source>
        <dbReference type="ARBA" id="ARBA00023125"/>
    </source>
</evidence>
<dbReference type="InterPro" id="IPR018062">
    <property type="entry name" value="HTH_AraC-typ_CS"/>
</dbReference>
<proteinExistence type="predicted"/>
<dbReference type="OrthoDB" id="2536004at2"/>
<feature type="domain" description="HTH araC/xylS-type" evidence="6">
    <location>
        <begin position="160"/>
        <end position="257"/>
    </location>
</feature>
<dbReference type="Pfam" id="PF02311">
    <property type="entry name" value="AraC_binding"/>
    <property type="match status" value="1"/>
</dbReference>
<evidence type="ECO:0000256" key="2">
    <source>
        <dbReference type="ARBA" id="ARBA00023015"/>
    </source>
</evidence>
<dbReference type="GO" id="GO:0043565">
    <property type="term" value="F:sequence-specific DNA binding"/>
    <property type="evidence" value="ECO:0007669"/>
    <property type="project" value="InterPro"/>
</dbReference>
<dbReference type="SUPFAM" id="SSF46689">
    <property type="entry name" value="Homeodomain-like"/>
    <property type="match status" value="1"/>
</dbReference>
<dbReference type="Proteomes" id="UP000292039">
    <property type="component" value="Unassembled WGS sequence"/>
</dbReference>
<dbReference type="InterPro" id="IPR018060">
    <property type="entry name" value="HTH_AraC"/>
</dbReference>
<name>A0A4Q7MGH3_9BURK</name>
<dbReference type="AlphaFoldDB" id="A0A4Q7MGH3"/>